<organism evidence="4 5">
    <name type="scientific">Hesseltinella vesiculosa</name>
    <dbReference type="NCBI Taxonomy" id="101127"/>
    <lineage>
        <taxon>Eukaryota</taxon>
        <taxon>Fungi</taxon>
        <taxon>Fungi incertae sedis</taxon>
        <taxon>Mucoromycota</taxon>
        <taxon>Mucoromycotina</taxon>
        <taxon>Mucoromycetes</taxon>
        <taxon>Mucorales</taxon>
        <taxon>Cunninghamellaceae</taxon>
        <taxon>Hesseltinella</taxon>
    </lineage>
</organism>
<keyword evidence="1" id="KW-0862">Zinc</keyword>
<dbReference type="EMBL" id="MCGT01000044">
    <property type="protein sequence ID" value="ORX45130.1"/>
    <property type="molecule type" value="Genomic_DNA"/>
</dbReference>
<keyword evidence="1" id="KW-0479">Metal-binding</keyword>
<feature type="region of interest" description="Disordered" evidence="2">
    <location>
        <begin position="225"/>
        <end position="246"/>
    </location>
</feature>
<keyword evidence="5" id="KW-1185">Reference proteome</keyword>
<name>A0A1X2G4Z9_9FUNG</name>
<dbReference type="AlphaFoldDB" id="A0A1X2G4Z9"/>
<evidence type="ECO:0000259" key="3">
    <source>
        <dbReference type="PROSITE" id="PS50158"/>
    </source>
</evidence>
<sequence>MEETLGCSNANAESRRLKVPMPYVKANDLASWLMNFKNARDINGLSDLESIAYAKDRLTGDAYVWAARCKETTWEGFEQKLTAKFVTPSQNVREAARAVLDFNVTQGTSDLDILNSFEDHYHHFIYMTTDDSPYRKIPNDFLLGPLANAFNDDSACIKLKGLAASSKNVDDIIREMRHYLQETRSRNGNGLAVQVSSLHDQLTLLTKKLDQMTTANQQPIPAMLSSQAPPIHQRPPPQGQNYSRTPYTPHKTGNCYNCQGRGHNASECPSTCKICHGQHVFYKCPDYQQAKARPHSSFLIMDAFAASKRHIQEDDDQHVQGSKRPHVDDTNNTISQEALPFPDMVDIMQEDLLEEPIDDAVPTESMEKSPSDDIIDNLLNAKVHMLSTHIIPLLHT</sequence>
<feature type="domain" description="CCHC-type" evidence="3">
    <location>
        <begin position="255"/>
        <end position="270"/>
    </location>
</feature>
<evidence type="ECO:0000256" key="1">
    <source>
        <dbReference type="PROSITE-ProRule" id="PRU00047"/>
    </source>
</evidence>
<evidence type="ECO:0000313" key="5">
    <source>
        <dbReference type="Proteomes" id="UP000242146"/>
    </source>
</evidence>
<dbReference type="OrthoDB" id="10014648at2759"/>
<dbReference type="PROSITE" id="PS50158">
    <property type="entry name" value="ZF_CCHC"/>
    <property type="match status" value="1"/>
</dbReference>
<dbReference type="SMART" id="SM00343">
    <property type="entry name" value="ZnF_C2HC"/>
    <property type="match status" value="1"/>
</dbReference>
<protein>
    <recommendedName>
        <fullName evidence="3">CCHC-type domain-containing protein</fullName>
    </recommendedName>
</protein>
<comment type="caution">
    <text evidence="4">The sequence shown here is derived from an EMBL/GenBank/DDBJ whole genome shotgun (WGS) entry which is preliminary data.</text>
</comment>
<dbReference type="GO" id="GO:0003676">
    <property type="term" value="F:nucleic acid binding"/>
    <property type="evidence" value="ECO:0007669"/>
    <property type="project" value="InterPro"/>
</dbReference>
<feature type="region of interest" description="Disordered" evidence="2">
    <location>
        <begin position="312"/>
        <end position="334"/>
    </location>
</feature>
<dbReference type="InterPro" id="IPR001878">
    <property type="entry name" value="Znf_CCHC"/>
</dbReference>
<reference evidence="4 5" key="1">
    <citation type="submission" date="2016-07" db="EMBL/GenBank/DDBJ databases">
        <title>Pervasive Adenine N6-methylation of Active Genes in Fungi.</title>
        <authorList>
            <consortium name="DOE Joint Genome Institute"/>
            <person name="Mondo S.J."/>
            <person name="Dannebaum R.O."/>
            <person name="Kuo R.C."/>
            <person name="Labutti K."/>
            <person name="Haridas S."/>
            <person name="Kuo A."/>
            <person name="Salamov A."/>
            <person name="Ahrendt S.R."/>
            <person name="Lipzen A."/>
            <person name="Sullivan W."/>
            <person name="Andreopoulos W.B."/>
            <person name="Clum A."/>
            <person name="Lindquist E."/>
            <person name="Daum C."/>
            <person name="Ramamoorthy G.K."/>
            <person name="Gryganskyi A."/>
            <person name="Culley D."/>
            <person name="Magnuson J.K."/>
            <person name="James T.Y."/>
            <person name="O'Malley M.A."/>
            <person name="Stajich J.E."/>
            <person name="Spatafora J.W."/>
            <person name="Visel A."/>
            <person name="Grigoriev I.V."/>
        </authorList>
    </citation>
    <scope>NUCLEOTIDE SEQUENCE [LARGE SCALE GENOMIC DNA]</scope>
    <source>
        <strain evidence="4 5">NRRL 3301</strain>
    </source>
</reference>
<accession>A0A1X2G4Z9</accession>
<proteinExistence type="predicted"/>
<dbReference type="Proteomes" id="UP000242146">
    <property type="component" value="Unassembled WGS sequence"/>
</dbReference>
<evidence type="ECO:0000313" key="4">
    <source>
        <dbReference type="EMBL" id="ORX45130.1"/>
    </source>
</evidence>
<keyword evidence="1" id="KW-0863">Zinc-finger</keyword>
<gene>
    <name evidence="4" type="ORF">DM01DRAFT_1176876</name>
</gene>
<evidence type="ECO:0000256" key="2">
    <source>
        <dbReference type="SAM" id="MobiDB-lite"/>
    </source>
</evidence>
<dbReference type="GO" id="GO:0008270">
    <property type="term" value="F:zinc ion binding"/>
    <property type="evidence" value="ECO:0007669"/>
    <property type="project" value="UniProtKB-KW"/>
</dbReference>